<dbReference type="InterPro" id="IPR009057">
    <property type="entry name" value="Homeodomain-like_sf"/>
</dbReference>
<dbReference type="Gene3D" id="1.10.10.60">
    <property type="entry name" value="Homeodomain-like"/>
    <property type="match status" value="2"/>
</dbReference>
<dbReference type="GO" id="GO:0003700">
    <property type="term" value="F:DNA-binding transcription factor activity"/>
    <property type="evidence" value="ECO:0007669"/>
    <property type="project" value="InterPro"/>
</dbReference>
<dbReference type="SMART" id="SM00342">
    <property type="entry name" value="HTH_ARAC"/>
    <property type="match status" value="1"/>
</dbReference>
<evidence type="ECO:0000259" key="4">
    <source>
        <dbReference type="PROSITE" id="PS01124"/>
    </source>
</evidence>
<keyword evidence="1" id="KW-0805">Transcription regulation</keyword>
<feature type="domain" description="HTH araC/xylS-type" evidence="4">
    <location>
        <begin position="196"/>
        <end position="294"/>
    </location>
</feature>
<dbReference type="RefSeq" id="WP_150425425.1">
    <property type="nucleotide sequence ID" value="NZ_VYQA01000005.1"/>
</dbReference>
<dbReference type="EMBL" id="VYQA01000005">
    <property type="protein sequence ID" value="KAA9030875.1"/>
    <property type="molecule type" value="Genomic_DNA"/>
</dbReference>
<dbReference type="PANTHER" id="PTHR46796">
    <property type="entry name" value="HTH-TYPE TRANSCRIPTIONAL ACTIVATOR RHAS-RELATED"/>
    <property type="match status" value="1"/>
</dbReference>
<reference evidence="7 8" key="1">
    <citation type="submission" date="2019-09" db="EMBL/GenBank/DDBJ databases">
        <authorList>
            <person name="Feng G."/>
        </authorList>
    </citation>
    <scope>NUCLEOTIDE SEQUENCE [LARGE SCALE GENOMIC DNA]</scope>
    <source>
        <strain evidence="6 7">KACC 19283</strain>
        <strain evidence="5 8">KACC 19284</strain>
    </source>
</reference>
<accession>A0A5J5I5P4</accession>
<organism evidence="6 7">
    <name type="scientific">Sphingobium limneticum</name>
    <dbReference type="NCBI Taxonomy" id="1007511"/>
    <lineage>
        <taxon>Bacteria</taxon>
        <taxon>Pseudomonadati</taxon>
        <taxon>Pseudomonadota</taxon>
        <taxon>Alphaproteobacteria</taxon>
        <taxon>Sphingomonadales</taxon>
        <taxon>Sphingomonadaceae</taxon>
        <taxon>Sphingobium</taxon>
    </lineage>
</organism>
<gene>
    <name evidence="6" type="ORF">F4U95_08945</name>
    <name evidence="5" type="ORF">F4U96_08995</name>
</gene>
<dbReference type="PRINTS" id="PR00032">
    <property type="entry name" value="HTHARAC"/>
</dbReference>
<dbReference type="Proteomes" id="UP000326364">
    <property type="component" value="Unassembled WGS sequence"/>
</dbReference>
<dbReference type="AlphaFoldDB" id="A0A5J5I5P4"/>
<evidence type="ECO:0000313" key="8">
    <source>
        <dbReference type="Proteomes" id="UP000326364"/>
    </source>
</evidence>
<dbReference type="InterPro" id="IPR050204">
    <property type="entry name" value="AraC_XylS_family_regulators"/>
</dbReference>
<dbReference type="InterPro" id="IPR020449">
    <property type="entry name" value="Tscrpt_reg_AraC-type_HTH"/>
</dbReference>
<dbReference type="GO" id="GO:0043565">
    <property type="term" value="F:sequence-specific DNA binding"/>
    <property type="evidence" value="ECO:0007669"/>
    <property type="project" value="InterPro"/>
</dbReference>
<keyword evidence="3" id="KW-0804">Transcription</keyword>
<dbReference type="EMBL" id="VYQB01000005">
    <property type="protein sequence ID" value="KAA9018239.1"/>
    <property type="molecule type" value="Genomic_DNA"/>
</dbReference>
<dbReference type="PROSITE" id="PS01124">
    <property type="entry name" value="HTH_ARAC_FAMILY_2"/>
    <property type="match status" value="1"/>
</dbReference>
<dbReference type="Pfam" id="PF12833">
    <property type="entry name" value="HTH_18"/>
    <property type="match status" value="1"/>
</dbReference>
<sequence>MNSLAPAPASNGKWHAEAIIADTLKRAPEVKLESSDGRWRFSRWRQFVGSYALPALPDPLFVVQLAGKTNVRTWDRDGWSETSSFPGAATIVPATMSTRWLVDGELDVVTLSVDADDLRSASVLDQFSRMRFAFNDPLGAALARQILAELYTPSTGPRDLYVSALVDALKAHMLRGPVKAAAQEFPTSAFSAYRIHHIMNAIRERPEADHGLEEMAAQIGITPSHLCRVFKKATGVSPHQYVLKTRLERAQEMLGQSDASMNYIAEFLGFASQSSFNRAFRNMTGETPSTYRKRRLNG</sequence>
<comment type="caution">
    <text evidence="6">The sequence shown here is derived from an EMBL/GenBank/DDBJ whole genome shotgun (WGS) entry which is preliminary data.</text>
</comment>
<evidence type="ECO:0000313" key="5">
    <source>
        <dbReference type="EMBL" id="KAA9018239.1"/>
    </source>
</evidence>
<evidence type="ECO:0000313" key="6">
    <source>
        <dbReference type="EMBL" id="KAA9030875.1"/>
    </source>
</evidence>
<evidence type="ECO:0000256" key="3">
    <source>
        <dbReference type="ARBA" id="ARBA00023163"/>
    </source>
</evidence>
<dbReference type="Proteomes" id="UP000325933">
    <property type="component" value="Unassembled WGS sequence"/>
</dbReference>
<proteinExistence type="predicted"/>
<keyword evidence="2" id="KW-0238">DNA-binding</keyword>
<name>A0A5J5I5P4_9SPHN</name>
<protein>
    <submittedName>
        <fullName evidence="6">Helix-turn-helix transcriptional regulator</fullName>
    </submittedName>
</protein>
<dbReference type="InterPro" id="IPR018060">
    <property type="entry name" value="HTH_AraC"/>
</dbReference>
<evidence type="ECO:0000256" key="2">
    <source>
        <dbReference type="ARBA" id="ARBA00023125"/>
    </source>
</evidence>
<evidence type="ECO:0000313" key="7">
    <source>
        <dbReference type="Proteomes" id="UP000325933"/>
    </source>
</evidence>
<dbReference type="PANTHER" id="PTHR46796:SF6">
    <property type="entry name" value="ARAC SUBFAMILY"/>
    <property type="match status" value="1"/>
</dbReference>
<dbReference type="SUPFAM" id="SSF46689">
    <property type="entry name" value="Homeodomain-like"/>
    <property type="match status" value="2"/>
</dbReference>
<evidence type="ECO:0000256" key="1">
    <source>
        <dbReference type="ARBA" id="ARBA00023015"/>
    </source>
</evidence>
<keyword evidence="8" id="KW-1185">Reference proteome</keyword>